<dbReference type="AlphaFoldDB" id="A0A0P9D3M5"/>
<name>A0A0P9D3M5_9CHLR</name>
<organism evidence="1 2">
    <name type="scientific">Kouleothrix aurantiaca</name>
    <dbReference type="NCBI Taxonomy" id="186479"/>
    <lineage>
        <taxon>Bacteria</taxon>
        <taxon>Bacillati</taxon>
        <taxon>Chloroflexota</taxon>
        <taxon>Chloroflexia</taxon>
        <taxon>Chloroflexales</taxon>
        <taxon>Roseiflexineae</taxon>
        <taxon>Roseiflexaceae</taxon>
        <taxon>Kouleothrix</taxon>
    </lineage>
</organism>
<dbReference type="EMBL" id="LJCR01000202">
    <property type="protein sequence ID" value="KPV53688.1"/>
    <property type="molecule type" value="Genomic_DNA"/>
</dbReference>
<evidence type="ECO:0000313" key="1">
    <source>
        <dbReference type="EMBL" id="KPV53688.1"/>
    </source>
</evidence>
<accession>A0A0P9D3M5</accession>
<protein>
    <submittedName>
        <fullName evidence="1">Short-chain dehydrogenase</fullName>
    </submittedName>
</protein>
<proteinExistence type="predicted"/>
<gene>
    <name evidence="1" type="ORF">SE17_08205</name>
</gene>
<evidence type="ECO:0000313" key="2">
    <source>
        <dbReference type="Proteomes" id="UP000050509"/>
    </source>
</evidence>
<sequence>FGRVGALICPGVASTGFQQRADAAKYPRITRLTSCTSAQVADATVRAIARRTHGEVYVPWYGRALALAAQPIPGLTRLVLRLVG</sequence>
<reference evidence="1 2" key="1">
    <citation type="submission" date="2015-09" db="EMBL/GenBank/DDBJ databases">
        <title>Draft genome sequence of Kouleothrix aurantiaca JCM 19913.</title>
        <authorList>
            <person name="Hemp J."/>
        </authorList>
    </citation>
    <scope>NUCLEOTIDE SEQUENCE [LARGE SCALE GENOMIC DNA]</scope>
    <source>
        <strain evidence="1 2">COM-B</strain>
    </source>
</reference>
<keyword evidence="2" id="KW-1185">Reference proteome</keyword>
<feature type="non-terminal residue" evidence="1">
    <location>
        <position position="1"/>
    </location>
</feature>
<dbReference type="Proteomes" id="UP000050509">
    <property type="component" value="Unassembled WGS sequence"/>
</dbReference>
<comment type="caution">
    <text evidence="1">The sequence shown here is derived from an EMBL/GenBank/DDBJ whole genome shotgun (WGS) entry which is preliminary data.</text>
</comment>